<dbReference type="Proteomes" id="UP000244005">
    <property type="component" value="Unassembled WGS sequence"/>
</dbReference>
<evidence type="ECO:0000313" key="2">
    <source>
        <dbReference type="EMBL" id="PTQ43752.1"/>
    </source>
</evidence>
<keyword evidence="3" id="KW-1185">Reference proteome</keyword>
<name>A0A2R6XCD1_MARPO</name>
<organism evidence="2 3">
    <name type="scientific">Marchantia polymorpha</name>
    <name type="common">Common liverwort</name>
    <name type="synonym">Marchantia aquatica</name>
    <dbReference type="NCBI Taxonomy" id="3197"/>
    <lineage>
        <taxon>Eukaryota</taxon>
        <taxon>Viridiplantae</taxon>
        <taxon>Streptophyta</taxon>
        <taxon>Embryophyta</taxon>
        <taxon>Marchantiophyta</taxon>
        <taxon>Marchantiopsida</taxon>
        <taxon>Marchantiidae</taxon>
        <taxon>Marchantiales</taxon>
        <taxon>Marchantiaceae</taxon>
        <taxon>Marchantia</taxon>
    </lineage>
</organism>
<accession>A0A2R6XCD1</accession>
<gene>
    <name evidence="2" type="ORF">MARPO_0023s0074</name>
</gene>
<evidence type="ECO:0000256" key="1">
    <source>
        <dbReference type="SAM" id="MobiDB-lite"/>
    </source>
</evidence>
<feature type="compositionally biased region" description="Basic and acidic residues" evidence="1">
    <location>
        <begin position="8"/>
        <end position="22"/>
    </location>
</feature>
<sequence>MAQGSHLSDADSDKSRESENCRHSWLSSAQLSCISLQFTSHESGPKMRLSNQCPPAATGGGVGGGVGAKVGKGGGGRGAGAGLDYPPPGEIPSRLDGFPPIANPVGGPVIRLSRPPVQDPLRLLNIGRRPVCPVTNGSDGMQSVVYALVREKQRLGLPACPSPLPPAGRPAGRVYVWAKKAREVTRGLSESGEAPEEESQGRHVNERTGLAAVPGRRRPISPLSVRRMFPGLHASLSHGPFARQPSIRPSIYPSIRGWIDKERSAIFHEPRRAPPLHPSSAAANGAARTGLGKRYAGLVARLAPRAARVGAAGPGAVASRRANVANWSGAGQSTLAPRGCGRQTVYPPPPPCPSPIPTPSPALLLLLGHCRTTACLPHLLTLRDRELPAPASFGPLFPLTCAQALCPR</sequence>
<proteinExistence type="predicted"/>
<feature type="region of interest" description="Disordered" evidence="1">
    <location>
        <begin position="1"/>
        <end position="22"/>
    </location>
</feature>
<protein>
    <submittedName>
        <fullName evidence="2">Uncharacterized protein</fullName>
    </submittedName>
</protein>
<dbReference type="AlphaFoldDB" id="A0A2R6XCD1"/>
<evidence type="ECO:0000313" key="3">
    <source>
        <dbReference type="Proteomes" id="UP000244005"/>
    </source>
</evidence>
<reference evidence="3" key="1">
    <citation type="journal article" date="2017" name="Cell">
        <title>Insights into land plant evolution garnered from the Marchantia polymorpha genome.</title>
        <authorList>
            <person name="Bowman J.L."/>
            <person name="Kohchi T."/>
            <person name="Yamato K.T."/>
            <person name="Jenkins J."/>
            <person name="Shu S."/>
            <person name="Ishizaki K."/>
            <person name="Yamaoka S."/>
            <person name="Nishihama R."/>
            <person name="Nakamura Y."/>
            <person name="Berger F."/>
            <person name="Adam C."/>
            <person name="Aki S.S."/>
            <person name="Althoff F."/>
            <person name="Araki T."/>
            <person name="Arteaga-Vazquez M.A."/>
            <person name="Balasubrmanian S."/>
            <person name="Barry K."/>
            <person name="Bauer D."/>
            <person name="Boehm C.R."/>
            <person name="Briginshaw L."/>
            <person name="Caballero-Perez J."/>
            <person name="Catarino B."/>
            <person name="Chen F."/>
            <person name="Chiyoda S."/>
            <person name="Chovatia M."/>
            <person name="Davies K.M."/>
            <person name="Delmans M."/>
            <person name="Demura T."/>
            <person name="Dierschke T."/>
            <person name="Dolan L."/>
            <person name="Dorantes-Acosta A.E."/>
            <person name="Eklund D.M."/>
            <person name="Florent S.N."/>
            <person name="Flores-Sandoval E."/>
            <person name="Fujiyama A."/>
            <person name="Fukuzawa H."/>
            <person name="Galik B."/>
            <person name="Grimanelli D."/>
            <person name="Grimwood J."/>
            <person name="Grossniklaus U."/>
            <person name="Hamada T."/>
            <person name="Haseloff J."/>
            <person name="Hetherington A.J."/>
            <person name="Higo A."/>
            <person name="Hirakawa Y."/>
            <person name="Hundley H.N."/>
            <person name="Ikeda Y."/>
            <person name="Inoue K."/>
            <person name="Inoue S.I."/>
            <person name="Ishida S."/>
            <person name="Jia Q."/>
            <person name="Kakita M."/>
            <person name="Kanazawa T."/>
            <person name="Kawai Y."/>
            <person name="Kawashima T."/>
            <person name="Kennedy M."/>
            <person name="Kinose K."/>
            <person name="Kinoshita T."/>
            <person name="Kohara Y."/>
            <person name="Koide E."/>
            <person name="Komatsu K."/>
            <person name="Kopischke S."/>
            <person name="Kubo M."/>
            <person name="Kyozuka J."/>
            <person name="Lagercrantz U."/>
            <person name="Lin S.S."/>
            <person name="Lindquist E."/>
            <person name="Lipzen A.M."/>
            <person name="Lu C.W."/>
            <person name="De Luna E."/>
            <person name="Martienssen R.A."/>
            <person name="Minamino N."/>
            <person name="Mizutani M."/>
            <person name="Mizutani M."/>
            <person name="Mochizuki N."/>
            <person name="Monte I."/>
            <person name="Mosher R."/>
            <person name="Nagasaki H."/>
            <person name="Nakagami H."/>
            <person name="Naramoto S."/>
            <person name="Nishitani K."/>
            <person name="Ohtani M."/>
            <person name="Okamoto T."/>
            <person name="Okumura M."/>
            <person name="Phillips J."/>
            <person name="Pollak B."/>
            <person name="Reinders A."/>
            <person name="Rovekamp M."/>
            <person name="Sano R."/>
            <person name="Sawa S."/>
            <person name="Schmid M.W."/>
            <person name="Shirakawa M."/>
            <person name="Solano R."/>
            <person name="Spunde A."/>
            <person name="Suetsugu N."/>
            <person name="Sugano S."/>
            <person name="Sugiyama A."/>
            <person name="Sun R."/>
            <person name="Suzuki Y."/>
            <person name="Takenaka M."/>
            <person name="Takezawa D."/>
            <person name="Tomogane H."/>
            <person name="Tsuzuki M."/>
            <person name="Ueda T."/>
            <person name="Umeda M."/>
            <person name="Ward J.M."/>
            <person name="Watanabe Y."/>
            <person name="Yazaki K."/>
            <person name="Yokoyama R."/>
            <person name="Yoshitake Y."/>
            <person name="Yotsui I."/>
            <person name="Zachgo S."/>
            <person name="Schmutz J."/>
        </authorList>
    </citation>
    <scope>NUCLEOTIDE SEQUENCE [LARGE SCALE GENOMIC DNA]</scope>
    <source>
        <strain evidence="3">Tak-1</strain>
    </source>
</reference>
<dbReference type="EMBL" id="KZ772695">
    <property type="protein sequence ID" value="PTQ43752.1"/>
    <property type="molecule type" value="Genomic_DNA"/>
</dbReference>